<organism evidence="1 2">
    <name type="scientific">Coemansia aciculifera</name>
    <dbReference type="NCBI Taxonomy" id="417176"/>
    <lineage>
        <taxon>Eukaryota</taxon>
        <taxon>Fungi</taxon>
        <taxon>Fungi incertae sedis</taxon>
        <taxon>Zoopagomycota</taxon>
        <taxon>Kickxellomycotina</taxon>
        <taxon>Kickxellomycetes</taxon>
        <taxon>Kickxellales</taxon>
        <taxon>Kickxellaceae</taxon>
        <taxon>Coemansia</taxon>
    </lineage>
</organism>
<evidence type="ECO:0000313" key="2">
    <source>
        <dbReference type="Proteomes" id="UP001139981"/>
    </source>
</evidence>
<keyword evidence="2" id="KW-1185">Reference proteome</keyword>
<proteinExistence type="predicted"/>
<reference evidence="1" key="1">
    <citation type="submission" date="2022-07" db="EMBL/GenBank/DDBJ databases">
        <title>Phylogenomic reconstructions and comparative analyses of Kickxellomycotina fungi.</title>
        <authorList>
            <person name="Reynolds N.K."/>
            <person name="Stajich J.E."/>
            <person name="Barry K."/>
            <person name="Grigoriev I.V."/>
            <person name="Crous P."/>
            <person name="Smith M.E."/>
        </authorList>
    </citation>
    <scope>NUCLEOTIDE SEQUENCE</scope>
    <source>
        <strain evidence="1">CBS 190363</strain>
    </source>
</reference>
<feature type="non-terminal residue" evidence="1">
    <location>
        <position position="649"/>
    </location>
</feature>
<dbReference type="Proteomes" id="UP001139981">
    <property type="component" value="Unassembled WGS sequence"/>
</dbReference>
<sequence>MSTSSSSGATNPHTVSTPELLSDVVVPELVGRTRSWSTQSEAGLERRPPNRLHKPGAACSSLGRSSTFSEAPLPVSTGERAPYTRGGSSGKQRPASIYSKSGSGGSVGSPDGQALRVQPQVATTSAGGSHPVMARGQIIAPQIKPRPQSSSGLLPPTAATMRKQALSMMKPLVLNGAQSDGTFPSAAAAAEASPELAKDNPSLGNASTTVDSASSHCTSSSSRRGSCNSATASDTDATAGLLNNPRQRLGSKAGAVVGAVLAPNEQPSTNDSKDHNQQQQESPPQGVVWSTYSWLTRRASSGSASQHALDTSDSLRRSAVTHLRDIQAQQPEQPVVSTPELESTTDDVLVPDQLPDDVAVGEAAEPTAGSKTGEQHAAALSDARLDANVASATGSVAGSSTRWAWGWFGAGKGTNEPNISHSELAASSSACQPDEHTDNLHDLPLPASDLDNCVSRSDRVATDLGVSNRRAAHTPSQRPLVNMLVPDLDFDSALASSVTDTLVDSPSEPDSSKLDDEAYGSGLSWHERMHGLGKALLQGAVAIAPDWARLAVQGHVSADALGQLDGSSDRGESPGRSNPQKIKDAMDVSAHKLGKIAVIGVHGWFPTRMLQMISGEPTGKSEKFCVMMRDAIKEYLQDAHGIHIDNSDI</sequence>
<protein>
    <submittedName>
        <fullName evidence="1">Uncharacterized protein</fullName>
    </submittedName>
</protein>
<evidence type="ECO:0000313" key="1">
    <source>
        <dbReference type="EMBL" id="KAJ2891115.1"/>
    </source>
</evidence>
<dbReference type="EMBL" id="JANBVB010001089">
    <property type="protein sequence ID" value="KAJ2891115.1"/>
    <property type="molecule type" value="Genomic_DNA"/>
</dbReference>
<name>A0ACC1M0I8_9FUNG</name>
<accession>A0ACC1M0I8</accession>
<comment type="caution">
    <text evidence="1">The sequence shown here is derived from an EMBL/GenBank/DDBJ whole genome shotgun (WGS) entry which is preliminary data.</text>
</comment>
<gene>
    <name evidence="1" type="ORF">IWW38_003760</name>
</gene>